<keyword evidence="1" id="KW-1133">Transmembrane helix</keyword>
<organism evidence="2 3">
    <name type="scientific">Candidatus Avoscillospira stercorigallinarum</name>
    <dbReference type="NCBI Taxonomy" id="2840708"/>
    <lineage>
        <taxon>Bacteria</taxon>
        <taxon>Bacillati</taxon>
        <taxon>Bacillota</taxon>
        <taxon>Clostridia</taxon>
        <taxon>Eubacteriales</taxon>
        <taxon>Oscillospiraceae</taxon>
        <taxon>Oscillospiraceae incertae sedis</taxon>
        <taxon>Candidatus Avoscillospira</taxon>
    </lineage>
</organism>
<reference evidence="2" key="1">
    <citation type="submission" date="2020-10" db="EMBL/GenBank/DDBJ databases">
        <authorList>
            <person name="Gilroy R."/>
        </authorList>
    </citation>
    <scope>NUCLEOTIDE SEQUENCE</scope>
    <source>
        <strain evidence="2">ChiSjej2B20-13462</strain>
    </source>
</reference>
<evidence type="ECO:0000313" key="3">
    <source>
        <dbReference type="Proteomes" id="UP000886874"/>
    </source>
</evidence>
<evidence type="ECO:0000256" key="1">
    <source>
        <dbReference type="SAM" id="Phobius"/>
    </source>
</evidence>
<protein>
    <submittedName>
        <fullName evidence="2">Uncharacterized protein</fullName>
    </submittedName>
</protein>
<sequence length="79" mass="8501">MKALYSLFPLSELVASGDMRSLAVTLVIYVLGAAIMAILNVVLGWIPILGLLTQAASVLMTIYCVTGAVLAVMRFWREA</sequence>
<dbReference type="AlphaFoldDB" id="A0A9D0Z4U9"/>
<reference evidence="2" key="2">
    <citation type="journal article" date="2021" name="PeerJ">
        <title>Extensive microbial diversity within the chicken gut microbiome revealed by metagenomics and culture.</title>
        <authorList>
            <person name="Gilroy R."/>
            <person name="Ravi A."/>
            <person name="Getino M."/>
            <person name="Pursley I."/>
            <person name="Horton D.L."/>
            <person name="Alikhan N.F."/>
            <person name="Baker D."/>
            <person name="Gharbi K."/>
            <person name="Hall N."/>
            <person name="Watson M."/>
            <person name="Adriaenssens E.M."/>
            <person name="Foster-Nyarko E."/>
            <person name="Jarju S."/>
            <person name="Secka A."/>
            <person name="Antonio M."/>
            <person name="Oren A."/>
            <person name="Chaudhuri R.R."/>
            <person name="La Ragione R."/>
            <person name="Hildebrand F."/>
            <person name="Pallen M.J."/>
        </authorList>
    </citation>
    <scope>NUCLEOTIDE SEQUENCE</scope>
    <source>
        <strain evidence="2">ChiSjej2B20-13462</strain>
    </source>
</reference>
<feature type="transmembrane region" description="Helical" evidence="1">
    <location>
        <begin position="21"/>
        <end position="46"/>
    </location>
</feature>
<keyword evidence="1" id="KW-0812">Transmembrane</keyword>
<evidence type="ECO:0000313" key="2">
    <source>
        <dbReference type="EMBL" id="HIQ69038.1"/>
    </source>
</evidence>
<gene>
    <name evidence="2" type="ORF">IAA67_01730</name>
</gene>
<comment type="caution">
    <text evidence="2">The sequence shown here is derived from an EMBL/GenBank/DDBJ whole genome shotgun (WGS) entry which is preliminary data.</text>
</comment>
<dbReference type="EMBL" id="DVFN01000021">
    <property type="protein sequence ID" value="HIQ69038.1"/>
    <property type="molecule type" value="Genomic_DNA"/>
</dbReference>
<feature type="transmembrane region" description="Helical" evidence="1">
    <location>
        <begin position="52"/>
        <end position="76"/>
    </location>
</feature>
<name>A0A9D0Z4U9_9FIRM</name>
<proteinExistence type="predicted"/>
<keyword evidence="1" id="KW-0472">Membrane</keyword>
<accession>A0A9D0Z4U9</accession>
<dbReference type="Proteomes" id="UP000886874">
    <property type="component" value="Unassembled WGS sequence"/>
</dbReference>